<dbReference type="PROSITE" id="PS50931">
    <property type="entry name" value="HTH_LYSR"/>
    <property type="match status" value="1"/>
</dbReference>
<evidence type="ECO:0000259" key="6">
    <source>
        <dbReference type="PROSITE" id="PS50931"/>
    </source>
</evidence>
<dbReference type="InterPro" id="IPR005119">
    <property type="entry name" value="LysR_subst-bd"/>
</dbReference>
<dbReference type="InterPro" id="IPR036388">
    <property type="entry name" value="WH-like_DNA-bd_sf"/>
</dbReference>
<dbReference type="InterPro" id="IPR036390">
    <property type="entry name" value="WH_DNA-bd_sf"/>
</dbReference>
<dbReference type="InterPro" id="IPR000847">
    <property type="entry name" value="LysR_HTH_N"/>
</dbReference>
<proteinExistence type="inferred from homology"/>
<dbReference type="PANTHER" id="PTHR30126:SF39">
    <property type="entry name" value="HTH-TYPE TRANSCRIPTIONAL REGULATOR CYSL"/>
    <property type="match status" value="1"/>
</dbReference>
<dbReference type="EMBL" id="FOKA01000005">
    <property type="protein sequence ID" value="SFB00385.1"/>
    <property type="molecule type" value="Genomic_DNA"/>
</dbReference>
<feature type="compositionally biased region" description="Pro residues" evidence="5">
    <location>
        <begin position="31"/>
        <end position="44"/>
    </location>
</feature>
<dbReference type="PANTHER" id="PTHR30126">
    <property type="entry name" value="HTH-TYPE TRANSCRIPTIONAL REGULATOR"/>
    <property type="match status" value="1"/>
</dbReference>
<feature type="compositionally biased region" description="Basic and acidic residues" evidence="5">
    <location>
        <begin position="20"/>
        <end position="29"/>
    </location>
</feature>
<gene>
    <name evidence="7" type="ORF">SAMN05421867_10558</name>
</gene>
<keyword evidence="2" id="KW-0805">Transcription regulation</keyword>
<evidence type="ECO:0000256" key="2">
    <source>
        <dbReference type="ARBA" id="ARBA00023015"/>
    </source>
</evidence>
<reference evidence="7 8" key="1">
    <citation type="submission" date="2016-10" db="EMBL/GenBank/DDBJ databases">
        <authorList>
            <person name="de Groot N.N."/>
        </authorList>
    </citation>
    <scope>NUCLEOTIDE SEQUENCE [LARGE SCALE GENOMIC DNA]</scope>
    <source>
        <strain evidence="7 8">CGMCC 4.6945</strain>
    </source>
</reference>
<dbReference type="Pfam" id="PF00126">
    <property type="entry name" value="HTH_1"/>
    <property type="match status" value="1"/>
</dbReference>
<keyword evidence="3" id="KW-0238">DNA-binding</keyword>
<comment type="similarity">
    <text evidence="1">Belongs to the LysR transcriptional regulatory family.</text>
</comment>
<evidence type="ECO:0000256" key="1">
    <source>
        <dbReference type="ARBA" id="ARBA00009437"/>
    </source>
</evidence>
<accession>A0A1I0XH86</accession>
<dbReference type="GO" id="GO:0003700">
    <property type="term" value="F:DNA-binding transcription factor activity"/>
    <property type="evidence" value="ECO:0007669"/>
    <property type="project" value="InterPro"/>
</dbReference>
<evidence type="ECO:0000313" key="7">
    <source>
        <dbReference type="EMBL" id="SFB00385.1"/>
    </source>
</evidence>
<sequence>MVTQDRQPPSGTAGASGGADDARPDRDDAPAPDPTTLPPAPSPRLPDLDSLHLLLRIAATGSLGRAAAAHGLGQPAVSARVRAMERLLGVPLVARGRRGSTLTPAGALVAEWAQPLLAAAAHLETSVAALREEGEGRLRVAASLTVAEHLLPGWLVRLAADRPGTAVTLAAVNSTEVARRVLAGEADLGFVEGPGTPDGLEARTVRTDHLVLVVPPGHAWARRARRGRPVDAAELAATRLVQREPTSGTRAALAGALAAALGPGTAQAPPVLELSTSTGVRSAVEAGAGPAVLSELAVGDDVAAGRLVAVPVEGVALERRLRAVWPSGRRPRGPAQDLLAIARR</sequence>
<evidence type="ECO:0000256" key="3">
    <source>
        <dbReference type="ARBA" id="ARBA00023125"/>
    </source>
</evidence>
<organism evidence="7 8">
    <name type="scientific">Cellulomonas marina</name>
    <dbReference type="NCBI Taxonomy" id="988821"/>
    <lineage>
        <taxon>Bacteria</taxon>
        <taxon>Bacillati</taxon>
        <taxon>Actinomycetota</taxon>
        <taxon>Actinomycetes</taxon>
        <taxon>Micrococcales</taxon>
        <taxon>Cellulomonadaceae</taxon>
        <taxon>Cellulomonas</taxon>
    </lineage>
</organism>
<evidence type="ECO:0000313" key="8">
    <source>
        <dbReference type="Proteomes" id="UP000199012"/>
    </source>
</evidence>
<dbReference type="SUPFAM" id="SSF53850">
    <property type="entry name" value="Periplasmic binding protein-like II"/>
    <property type="match status" value="1"/>
</dbReference>
<dbReference type="Pfam" id="PF03466">
    <property type="entry name" value="LysR_substrate"/>
    <property type="match status" value="1"/>
</dbReference>
<dbReference type="Proteomes" id="UP000199012">
    <property type="component" value="Unassembled WGS sequence"/>
</dbReference>
<evidence type="ECO:0000256" key="5">
    <source>
        <dbReference type="SAM" id="MobiDB-lite"/>
    </source>
</evidence>
<dbReference type="AlphaFoldDB" id="A0A1I0XH86"/>
<evidence type="ECO:0000256" key="4">
    <source>
        <dbReference type="ARBA" id="ARBA00023163"/>
    </source>
</evidence>
<keyword evidence="4" id="KW-0804">Transcription</keyword>
<dbReference type="SUPFAM" id="SSF46785">
    <property type="entry name" value="Winged helix' DNA-binding domain"/>
    <property type="match status" value="1"/>
</dbReference>
<dbReference type="Gene3D" id="1.10.10.10">
    <property type="entry name" value="Winged helix-like DNA-binding domain superfamily/Winged helix DNA-binding domain"/>
    <property type="match status" value="1"/>
</dbReference>
<dbReference type="Gene3D" id="3.40.190.10">
    <property type="entry name" value="Periplasmic binding protein-like II"/>
    <property type="match status" value="2"/>
</dbReference>
<dbReference type="GO" id="GO:0000976">
    <property type="term" value="F:transcription cis-regulatory region binding"/>
    <property type="evidence" value="ECO:0007669"/>
    <property type="project" value="TreeGrafter"/>
</dbReference>
<feature type="domain" description="HTH lysR-type" evidence="6">
    <location>
        <begin position="46"/>
        <end position="103"/>
    </location>
</feature>
<feature type="region of interest" description="Disordered" evidence="5">
    <location>
        <begin position="1"/>
        <end position="45"/>
    </location>
</feature>
<protein>
    <submittedName>
        <fullName evidence="7">ModE molybdate transport repressor domain-containing protein</fullName>
    </submittedName>
</protein>
<dbReference type="STRING" id="988821.SAMN05421867_10558"/>
<name>A0A1I0XH86_9CELL</name>
<keyword evidence="8" id="KW-1185">Reference proteome</keyword>